<keyword evidence="2" id="KW-1185">Reference proteome</keyword>
<sequence>MYYTYPQYYLVTPACDYRQPIFHPPVGPQQFPVGPQHYAGLPHFLQGAKKVTPPSYPPQSIVANHNYLKSLTLQQAHQIIADKKAGKPIYLPGSQIYREEERVGATELIPCFGKWANIDLVVPFGMTPPLFAIFFVQQVHTNYANGFITIDGVNFFEINLPLGLIDTVIFC</sequence>
<dbReference type="Proteomes" id="UP000190626">
    <property type="component" value="Unassembled WGS sequence"/>
</dbReference>
<accession>A0A1V4HK65</accession>
<dbReference type="AlphaFoldDB" id="A0A1V4HK65"/>
<protein>
    <submittedName>
        <fullName evidence="1">Uncharacterized protein</fullName>
    </submittedName>
</protein>
<reference evidence="2" key="1">
    <citation type="submission" date="2016-07" db="EMBL/GenBank/DDBJ databases">
        <authorList>
            <person name="Florea S."/>
            <person name="Webb J.S."/>
            <person name="Jaromczyk J."/>
            <person name="Schardl C.L."/>
        </authorList>
    </citation>
    <scope>NUCLEOTIDE SEQUENCE [LARGE SCALE GENOMIC DNA]</scope>
    <source>
        <strain evidence="2">CY1</strain>
    </source>
</reference>
<proteinExistence type="predicted"/>
<organism evidence="1 2">
    <name type="scientific">Paenibacillus ferrarius</name>
    <dbReference type="NCBI Taxonomy" id="1469647"/>
    <lineage>
        <taxon>Bacteria</taxon>
        <taxon>Bacillati</taxon>
        <taxon>Bacillota</taxon>
        <taxon>Bacilli</taxon>
        <taxon>Bacillales</taxon>
        <taxon>Paenibacillaceae</taxon>
        <taxon>Paenibacillus</taxon>
    </lineage>
</organism>
<name>A0A1V4HK65_9BACL</name>
<dbReference type="EMBL" id="MBTG01000015">
    <property type="protein sequence ID" value="OPH56714.1"/>
    <property type="molecule type" value="Genomic_DNA"/>
</dbReference>
<evidence type="ECO:0000313" key="1">
    <source>
        <dbReference type="EMBL" id="OPH56714.1"/>
    </source>
</evidence>
<dbReference type="RefSeq" id="WP_079414177.1">
    <property type="nucleotide sequence ID" value="NZ_MBTG01000015.1"/>
</dbReference>
<evidence type="ECO:0000313" key="2">
    <source>
        <dbReference type="Proteomes" id="UP000190626"/>
    </source>
</evidence>
<comment type="caution">
    <text evidence="1">The sequence shown here is derived from an EMBL/GenBank/DDBJ whole genome shotgun (WGS) entry which is preliminary data.</text>
</comment>
<dbReference type="STRING" id="1469647.BC351_27630"/>
<gene>
    <name evidence="1" type="ORF">BC351_27630</name>
</gene>